<gene>
    <name evidence="2" type="ORF">GPECTOR_188g288</name>
</gene>
<organism evidence="2 3">
    <name type="scientific">Gonium pectorale</name>
    <name type="common">Green alga</name>
    <dbReference type="NCBI Taxonomy" id="33097"/>
    <lineage>
        <taxon>Eukaryota</taxon>
        <taxon>Viridiplantae</taxon>
        <taxon>Chlorophyta</taxon>
        <taxon>core chlorophytes</taxon>
        <taxon>Chlorophyceae</taxon>
        <taxon>CS clade</taxon>
        <taxon>Chlamydomonadales</taxon>
        <taxon>Volvocaceae</taxon>
        <taxon>Gonium</taxon>
    </lineage>
</organism>
<protein>
    <submittedName>
        <fullName evidence="2">Uncharacterized protein</fullName>
    </submittedName>
</protein>
<sequence>MAITVLEKEVSIKVAIGSGPHIAIYDSMQGKLTMAQRQWILPFFNLNGAGQGAATAQAVAAQGGAGSAGAAVDVAETERPATEGPATEQLPHIKSDLEPLPVGEARYAQLAGLAFDAAELAELRQHYLQPRIPKASRGDNNGRLRRTTQAKDRVSQAQRCYGVLWPHLKELTQQVDREQGEAAAKNRCVASGRKRKCGVGGGGSVPAMEAPGAVRLLRALRTLRMYEICTGISPNLPLYTLGRLLPGLAERLRAEKGDVEEATEVVDLTAADDDAVIDVETYVVEFLIVREVKVEPGGGGVATGVVAEEEPGREAEPAGGSGHGGGAAAAMAATLTATLKQEPV</sequence>
<dbReference type="AlphaFoldDB" id="A0A150FX46"/>
<evidence type="ECO:0000256" key="1">
    <source>
        <dbReference type="SAM" id="MobiDB-lite"/>
    </source>
</evidence>
<dbReference type="Proteomes" id="UP000075714">
    <property type="component" value="Unassembled WGS sequence"/>
</dbReference>
<feature type="region of interest" description="Disordered" evidence="1">
    <location>
        <begin position="132"/>
        <end position="151"/>
    </location>
</feature>
<evidence type="ECO:0000313" key="3">
    <source>
        <dbReference type="Proteomes" id="UP000075714"/>
    </source>
</evidence>
<reference evidence="3" key="1">
    <citation type="journal article" date="2016" name="Nat. Commun.">
        <title>The Gonium pectorale genome demonstrates co-option of cell cycle regulation during the evolution of multicellularity.</title>
        <authorList>
            <person name="Hanschen E.R."/>
            <person name="Marriage T.N."/>
            <person name="Ferris P.J."/>
            <person name="Hamaji T."/>
            <person name="Toyoda A."/>
            <person name="Fujiyama A."/>
            <person name="Neme R."/>
            <person name="Noguchi H."/>
            <person name="Minakuchi Y."/>
            <person name="Suzuki M."/>
            <person name="Kawai-Toyooka H."/>
            <person name="Smith D.R."/>
            <person name="Sparks H."/>
            <person name="Anderson J."/>
            <person name="Bakaric R."/>
            <person name="Luria V."/>
            <person name="Karger A."/>
            <person name="Kirschner M.W."/>
            <person name="Durand P.M."/>
            <person name="Michod R.E."/>
            <person name="Nozaki H."/>
            <person name="Olson B.J."/>
        </authorList>
    </citation>
    <scope>NUCLEOTIDE SEQUENCE [LARGE SCALE GENOMIC DNA]</scope>
    <source>
        <strain evidence="3">NIES-2863</strain>
    </source>
</reference>
<comment type="caution">
    <text evidence="2">The sequence shown here is derived from an EMBL/GenBank/DDBJ whole genome shotgun (WGS) entry which is preliminary data.</text>
</comment>
<feature type="region of interest" description="Disordered" evidence="1">
    <location>
        <begin position="307"/>
        <end position="329"/>
    </location>
</feature>
<name>A0A150FX46_GONPE</name>
<evidence type="ECO:0000313" key="2">
    <source>
        <dbReference type="EMBL" id="KXZ42183.1"/>
    </source>
</evidence>
<accession>A0A150FX46</accession>
<keyword evidence="3" id="KW-1185">Reference proteome</keyword>
<dbReference type="EMBL" id="LSYV01000187">
    <property type="protein sequence ID" value="KXZ42183.1"/>
    <property type="molecule type" value="Genomic_DNA"/>
</dbReference>
<proteinExistence type="predicted"/>